<name>A0A0P7H8H7_9EURY</name>
<accession>A0A0P7H8H7</accession>
<evidence type="ECO:0000256" key="1">
    <source>
        <dbReference type="SAM" id="MobiDB-lite"/>
    </source>
</evidence>
<protein>
    <submittedName>
        <fullName evidence="2">Uncharacterized protein</fullName>
    </submittedName>
</protein>
<dbReference type="PATRIC" id="fig|699431.3.peg.549"/>
<dbReference type="AlphaFoldDB" id="A0A0P7H8H7"/>
<reference evidence="3" key="1">
    <citation type="submission" date="2013-11" db="EMBL/GenBank/DDBJ databases">
        <authorList>
            <person name="Hoang H.T."/>
            <person name="Killian M.L."/>
            <person name="Madson D.M."/>
            <person name="Arruda P.H.E."/>
            <person name="Sun D."/>
            <person name="Schwartz K.J."/>
            <person name="Yoon K."/>
        </authorList>
    </citation>
    <scope>NUCLEOTIDE SEQUENCE [LARGE SCALE GENOMIC DNA]</scope>
    <source>
        <strain evidence="3">CDK2</strain>
    </source>
</reference>
<dbReference type="OrthoDB" id="204261at2157"/>
<proteinExistence type="predicted"/>
<organism evidence="2 3">
    <name type="scientific">Halolamina pelagica</name>
    <dbReference type="NCBI Taxonomy" id="699431"/>
    <lineage>
        <taxon>Archaea</taxon>
        <taxon>Methanobacteriati</taxon>
        <taxon>Methanobacteriota</taxon>
        <taxon>Stenosarchaea group</taxon>
        <taxon>Halobacteria</taxon>
        <taxon>Halobacteriales</taxon>
        <taxon>Haloferacaceae</taxon>
    </lineage>
</organism>
<feature type="region of interest" description="Disordered" evidence="1">
    <location>
        <begin position="54"/>
        <end position="123"/>
    </location>
</feature>
<evidence type="ECO:0000313" key="2">
    <source>
        <dbReference type="EMBL" id="KPN29810.1"/>
    </source>
</evidence>
<dbReference type="EMBL" id="LGUC01000001">
    <property type="protein sequence ID" value="KPN29810.1"/>
    <property type="molecule type" value="Genomic_DNA"/>
</dbReference>
<gene>
    <name evidence="2" type="ORF">SY89_00528</name>
</gene>
<comment type="caution">
    <text evidence="2">The sequence shown here is derived from an EMBL/GenBank/DDBJ whole genome shotgun (WGS) entry which is preliminary data.</text>
</comment>
<dbReference type="Proteomes" id="UP000050535">
    <property type="component" value="Unassembled WGS sequence"/>
</dbReference>
<dbReference type="RefSeq" id="WP_054582997.1">
    <property type="nucleotide sequence ID" value="NZ_LGUC01000001.1"/>
</dbReference>
<feature type="compositionally biased region" description="Low complexity" evidence="1">
    <location>
        <begin position="69"/>
        <end position="103"/>
    </location>
</feature>
<evidence type="ECO:0000313" key="3">
    <source>
        <dbReference type="Proteomes" id="UP000050535"/>
    </source>
</evidence>
<keyword evidence="3" id="KW-1185">Reference proteome</keyword>
<sequence>MADLQSCYFCASPDDVGEYAVVPPRLGGGDRSVALCPDCKTKLLRVMEPLIERAEAGADAGDDERVDDAAGITMDASAGSDTGGASADPADSAATGATPSTPAADDDTPPQYDRAMRMLSNRPFPVDRSEVESILANAYDLEREEIDAVLDHAVDEGRLVAEDGQLREP</sequence>
<dbReference type="STRING" id="699431.SY89_00528"/>